<organism evidence="1 2">
    <name type="scientific">Botryobasidium botryosum (strain FD-172 SS1)</name>
    <dbReference type="NCBI Taxonomy" id="930990"/>
    <lineage>
        <taxon>Eukaryota</taxon>
        <taxon>Fungi</taxon>
        <taxon>Dikarya</taxon>
        <taxon>Basidiomycota</taxon>
        <taxon>Agaricomycotina</taxon>
        <taxon>Agaricomycetes</taxon>
        <taxon>Cantharellales</taxon>
        <taxon>Botryobasidiaceae</taxon>
        <taxon>Botryobasidium</taxon>
    </lineage>
</organism>
<gene>
    <name evidence="1" type="ORF">BOTBODRAFT_35021</name>
</gene>
<sequence length="208" mass="22374">MPAPTPAARSNTKTLGHVNLMLDTFIANCPLDDLRSITRALLATTVPSTSSAYHAVARKQMRRNLPRSTAPPTAPLFLIPDHSSPTDDPIPTAALSHVLTTARMLFGIGMGVEALGVLVPVVRATLGLHWDEDGPMIDALAIVDGDIAQAVQSSREQVASGLVEDAAAGRETVDTMRRVLNDVRQQAAEWDCEWPFGRAAESLEYLKL</sequence>
<dbReference type="AlphaFoldDB" id="A0A067M7M4"/>
<evidence type="ECO:0000313" key="2">
    <source>
        <dbReference type="Proteomes" id="UP000027195"/>
    </source>
</evidence>
<dbReference type="EMBL" id="KL198055">
    <property type="protein sequence ID" value="KDQ11773.1"/>
    <property type="molecule type" value="Genomic_DNA"/>
</dbReference>
<dbReference type="Proteomes" id="UP000027195">
    <property type="component" value="Unassembled WGS sequence"/>
</dbReference>
<dbReference type="STRING" id="930990.A0A067M7M4"/>
<protein>
    <submittedName>
        <fullName evidence="1">Uncharacterized protein</fullName>
    </submittedName>
</protein>
<keyword evidence="2" id="KW-1185">Reference proteome</keyword>
<dbReference type="OrthoDB" id="3219836at2759"/>
<dbReference type="InParanoid" id="A0A067M7M4"/>
<dbReference type="HOGENOM" id="CLU_080473_0_0_1"/>
<accession>A0A067M7M4</accession>
<proteinExistence type="predicted"/>
<name>A0A067M7M4_BOTB1</name>
<reference evidence="2" key="1">
    <citation type="journal article" date="2014" name="Proc. Natl. Acad. Sci. U.S.A.">
        <title>Extensive sampling of basidiomycete genomes demonstrates inadequacy of the white-rot/brown-rot paradigm for wood decay fungi.</title>
        <authorList>
            <person name="Riley R."/>
            <person name="Salamov A.A."/>
            <person name="Brown D.W."/>
            <person name="Nagy L.G."/>
            <person name="Floudas D."/>
            <person name="Held B.W."/>
            <person name="Levasseur A."/>
            <person name="Lombard V."/>
            <person name="Morin E."/>
            <person name="Otillar R."/>
            <person name="Lindquist E.A."/>
            <person name="Sun H."/>
            <person name="LaButti K.M."/>
            <person name="Schmutz J."/>
            <person name="Jabbour D."/>
            <person name="Luo H."/>
            <person name="Baker S.E."/>
            <person name="Pisabarro A.G."/>
            <person name="Walton J.D."/>
            <person name="Blanchette R.A."/>
            <person name="Henrissat B."/>
            <person name="Martin F."/>
            <person name="Cullen D."/>
            <person name="Hibbett D.S."/>
            <person name="Grigoriev I.V."/>
        </authorList>
    </citation>
    <scope>NUCLEOTIDE SEQUENCE [LARGE SCALE GENOMIC DNA]</scope>
    <source>
        <strain evidence="2">FD-172 SS1</strain>
    </source>
</reference>
<evidence type="ECO:0000313" key="1">
    <source>
        <dbReference type="EMBL" id="KDQ11773.1"/>
    </source>
</evidence>